<accession>A0A9P5TDJ1</accession>
<reference evidence="1" key="1">
    <citation type="submission" date="2019-10" db="EMBL/GenBank/DDBJ databases">
        <authorList>
            <consortium name="DOE Joint Genome Institute"/>
            <person name="Kuo A."/>
            <person name="Miyauchi S."/>
            <person name="Kiss E."/>
            <person name="Drula E."/>
            <person name="Kohler A."/>
            <person name="Sanchez-Garcia M."/>
            <person name="Andreopoulos B."/>
            <person name="Barry K.W."/>
            <person name="Bonito G."/>
            <person name="Buee M."/>
            <person name="Carver A."/>
            <person name="Chen C."/>
            <person name="Cichocki N."/>
            <person name="Clum A."/>
            <person name="Culley D."/>
            <person name="Crous P.W."/>
            <person name="Fauchery L."/>
            <person name="Girlanda M."/>
            <person name="Hayes R."/>
            <person name="Keri Z."/>
            <person name="LaButti K."/>
            <person name="Lipzen A."/>
            <person name="Lombard V."/>
            <person name="Magnuson J."/>
            <person name="Maillard F."/>
            <person name="Morin E."/>
            <person name="Murat C."/>
            <person name="Nolan M."/>
            <person name="Ohm R."/>
            <person name="Pangilinan J."/>
            <person name="Pereira M."/>
            <person name="Perotto S."/>
            <person name="Peter M."/>
            <person name="Riley R."/>
            <person name="Sitrit Y."/>
            <person name="Stielow B."/>
            <person name="Szollosi G."/>
            <person name="Zifcakova L."/>
            <person name="Stursova M."/>
            <person name="Spatafora J.W."/>
            <person name="Tedersoo L."/>
            <person name="Vaario L.-M."/>
            <person name="Yamada A."/>
            <person name="Yan M."/>
            <person name="Wang P."/>
            <person name="Xu J."/>
            <person name="Bruns T."/>
            <person name="Baldrian P."/>
            <person name="Vilgalys R."/>
            <person name="Henrissat B."/>
            <person name="Grigoriev I.V."/>
            <person name="Hibbett D."/>
            <person name="Nagy L.G."/>
            <person name="Martin F.M."/>
        </authorList>
    </citation>
    <scope>NUCLEOTIDE SEQUENCE</scope>
    <source>
        <strain evidence="1">Prilba</strain>
    </source>
</reference>
<dbReference type="AlphaFoldDB" id="A0A9P5TDJ1"/>
<proteinExistence type="predicted"/>
<gene>
    <name evidence="1" type="ORF">DFH94DRAFT_1646</name>
</gene>
<name>A0A9P5TDJ1_9AGAM</name>
<evidence type="ECO:0000313" key="2">
    <source>
        <dbReference type="Proteomes" id="UP000759537"/>
    </source>
</evidence>
<organism evidence="1 2">
    <name type="scientific">Russula ochroleuca</name>
    <dbReference type="NCBI Taxonomy" id="152965"/>
    <lineage>
        <taxon>Eukaryota</taxon>
        <taxon>Fungi</taxon>
        <taxon>Dikarya</taxon>
        <taxon>Basidiomycota</taxon>
        <taxon>Agaricomycotina</taxon>
        <taxon>Agaricomycetes</taxon>
        <taxon>Russulales</taxon>
        <taxon>Russulaceae</taxon>
        <taxon>Russula</taxon>
    </lineage>
</organism>
<evidence type="ECO:0000313" key="1">
    <source>
        <dbReference type="EMBL" id="KAF8486799.1"/>
    </source>
</evidence>
<dbReference type="EMBL" id="WHVB01000001">
    <property type="protein sequence ID" value="KAF8486799.1"/>
    <property type="molecule type" value="Genomic_DNA"/>
</dbReference>
<reference evidence="1" key="2">
    <citation type="journal article" date="2020" name="Nat. Commun.">
        <title>Large-scale genome sequencing of mycorrhizal fungi provides insights into the early evolution of symbiotic traits.</title>
        <authorList>
            <person name="Miyauchi S."/>
            <person name="Kiss E."/>
            <person name="Kuo A."/>
            <person name="Drula E."/>
            <person name="Kohler A."/>
            <person name="Sanchez-Garcia M."/>
            <person name="Morin E."/>
            <person name="Andreopoulos B."/>
            <person name="Barry K.W."/>
            <person name="Bonito G."/>
            <person name="Buee M."/>
            <person name="Carver A."/>
            <person name="Chen C."/>
            <person name="Cichocki N."/>
            <person name="Clum A."/>
            <person name="Culley D."/>
            <person name="Crous P.W."/>
            <person name="Fauchery L."/>
            <person name="Girlanda M."/>
            <person name="Hayes R.D."/>
            <person name="Keri Z."/>
            <person name="LaButti K."/>
            <person name="Lipzen A."/>
            <person name="Lombard V."/>
            <person name="Magnuson J."/>
            <person name="Maillard F."/>
            <person name="Murat C."/>
            <person name="Nolan M."/>
            <person name="Ohm R.A."/>
            <person name="Pangilinan J."/>
            <person name="Pereira M.F."/>
            <person name="Perotto S."/>
            <person name="Peter M."/>
            <person name="Pfister S."/>
            <person name="Riley R."/>
            <person name="Sitrit Y."/>
            <person name="Stielow J.B."/>
            <person name="Szollosi G."/>
            <person name="Zifcakova L."/>
            <person name="Stursova M."/>
            <person name="Spatafora J.W."/>
            <person name="Tedersoo L."/>
            <person name="Vaario L.M."/>
            <person name="Yamada A."/>
            <person name="Yan M."/>
            <person name="Wang P."/>
            <person name="Xu J."/>
            <person name="Bruns T."/>
            <person name="Baldrian P."/>
            <person name="Vilgalys R."/>
            <person name="Dunand C."/>
            <person name="Henrissat B."/>
            <person name="Grigoriev I.V."/>
            <person name="Hibbett D."/>
            <person name="Nagy L.G."/>
            <person name="Martin F.M."/>
        </authorList>
    </citation>
    <scope>NUCLEOTIDE SEQUENCE</scope>
    <source>
        <strain evidence="1">Prilba</strain>
    </source>
</reference>
<sequence length="120" mass="13072">MRMASYVGVVILGMRGSAPANLRTTSLVDSIRNKPVTRLLRCFFLPQASPQAHFPPPLAVVLALPLCWPVATGTFPISTRPGGDIRLLGSFLQVSDIRIKRRGERGDVSSRLSLGEDVLF</sequence>
<keyword evidence="2" id="KW-1185">Reference proteome</keyword>
<protein>
    <submittedName>
        <fullName evidence="1">Uncharacterized protein</fullName>
    </submittedName>
</protein>
<dbReference type="Proteomes" id="UP000759537">
    <property type="component" value="Unassembled WGS sequence"/>
</dbReference>
<comment type="caution">
    <text evidence="1">The sequence shown here is derived from an EMBL/GenBank/DDBJ whole genome shotgun (WGS) entry which is preliminary data.</text>
</comment>